<dbReference type="InterPro" id="IPR002818">
    <property type="entry name" value="DJ-1/PfpI"/>
</dbReference>
<dbReference type="NCBIfam" id="TIGR01383">
    <property type="entry name" value="not_thiJ"/>
    <property type="match status" value="1"/>
</dbReference>
<organism evidence="2 3">
    <name type="scientific">Anaerostipes rhamnosivorans</name>
    <dbReference type="NCBI Taxonomy" id="1229621"/>
    <lineage>
        <taxon>Bacteria</taxon>
        <taxon>Bacillati</taxon>
        <taxon>Bacillota</taxon>
        <taxon>Clostridia</taxon>
        <taxon>Lachnospirales</taxon>
        <taxon>Lachnospiraceae</taxon>
        <taxon>Anaerostipes</taxon>
    </lineage>
</organism>
<keyword evidence="2" id="KW-0378">Hydrolase</keyword>
<sequence>MNKVFVFLADGFEEIEGLTVVDMLRRAGIEVVMVSVGPSKAITGSHHIEVEADCMFHEVLEPEGAMYVLPGGMPGTLALREHEGLAKLLKKAYDNGKYLAAICAGPTVLGKYGFLDGKKATCYPGQEDGLGKAEYVIEPVVVDGKVITSRGMGTAILFAGKLVEILQGTEAKEELLKSIIYEEN</sequence>
<dbReference type="InterPro" id="IPR029062">
    <property type="entry name" value="Class_I_gatase-like"/>
</dbReference>
<dbReference type="GO" id="GO:0005737">
    <property type="term" value="C:cytoplasm"/>
    <property type="evidence" value="ECO:0007669"/>
    <property type="project" value="TreeGrafter"/>
</dbReference>
<keyword evidence="2" id="KW-0645">Protease</keyword>
<gene>
    <name evidence="2" type="ORF">AR1Y2_0602</name>
</gene>
<dbReference type="InterPro" id="IPR006287">
    <property type="entry name" value="DJ-1"/>
</dbReference>
<evidence type="ECO:0000313" key="2">
    <source>
        <dbReference type="EMBL" id="QCP34056.1"/>
    </source>
</evidence>
<dbReference type="OrthoDB" id="9800516at2"/>
<dbReference type="AlphaFoldDB" id="A0A4P8I9I2"/>
<dbReference type="SUPFAM" id="SSF52317">
    <property type="entry name" value="Class I glutamine amidotransferase-like"/>
    <property type="match status" value="1"/>
</dbReference>
<dbReference type="Proteomes" id="UP000298653">
    <property type="component" value="Chromosome"/>
</dbReference>
<evidence type="ECO:0000313" key="3">
    <source>
        <dbReference type="Proteomes" id="UP000298653"/>
    </source>
</evidence>
<keyword evidence="3" id="KW-1185">Reference proteome</keyword>
<reference evidence="2 3" key="1">
    <citation type="submission" date="2019-05" db="EMBL/GenBank/DDBJ databases">
        <title>Complete genome sequencing of Anaerostipes rhamnosivorans.</title>
        <authorList>
            <person name="Bui T.P.N."/>
            <person name="de Vos W.M."/>
        </authorList>
    </citation>
    <scope>NUCLEOTIDE SEQUENCE [LARGE SCALE GENOMIC DNA]</scope>
    <source>
        <strain evidence="2 3">1y2</strain>
    </source>
</reference>
<dbReference type="GO" id="GO:0006508">
    <property type="term" value="P:proteolysis"/>
    <property type="evidence" value="ECO:0007669"/>
    <property type="project" value="UniProtKB-KW"/>
</dbReference>
<accession>A0A4P8I9I2</accession>
<proteinExistence type="predicted"/>
<dbReference type="GO" id="GO:0008233">
    <property type="term" value="F:peptidase activity"/>
    <property type="evidence" value="ECO:0007669"/>
    <property type="project" value="UniProtKB-KW"/>
</dbReference>
<name>A0A4P8I9I2_9FIRM</name>
<dbReference type="PANTHER" id="PTHR48094:SF12">
    <property type="entry name" value="PARKINSON DISEASE PROTEIN 7 HOMOLOG"/>
    <property type="match status" value="1"/>
</dbReference>
<evidence type="ECO:0000259" key="1">
    <source>
        <dbReference type="Pfam" id="PF01965"/>
    </source>
</evidence>
<dbReference type="CDD" id="cd03135">
    <property type="entry name" value="GATase1_DJ-1"/>
    <property type="match status" value="1"/>
</dbReference>
<feature type="domain" description="DJ-1/PfpI" evidence="1">
    <location>
        <begin position="3"/>
        <end position="164"/>
    </location>
</feature>
<dbReference type="InterPro" id="IPR050325">
    <property type="entry name" value="Prot/Nucl_acid_deglycase"/>
</dbReference>
<dbReference type="KEGG" id="arf:AR1Y2_0602"/>
<dbReference type="Gene3D" id="3.40.50.880">
    <property type="match status" value="1"/>
</dbReference>
<dbReference type="RefSeq" id="WP_137327639.1">
    <property type="nucleotide sequence ID" value="NZ_CP040058.1"/>
</dbReference>
<dbReference type="Pfam" id="PF01965">
    <property type="entry name" value="DJ-1_PfpI"/>
    <property type="match status" value="1"/>
</dbReference>
<protein>
    <submittedName>
        <fullName evidence="2">Putative ThiJ family intracellular protease/amidase</fullName>
    </submittedName>
</protein>
<dbReference type="PANTHER" id="PTHR48094">
    <property type="entry name" value="PROTEIN/NUCLEIC ACID DEGLYCASE DJ-1-RELATED"/>
    <property type="match status" value="1"/>
</dbReference>
<dbReference type="EMBL" id="CP040058">
    <property type="protein sequence ID" value="QCP34056.1"/>
    <property type="molecule type" value="Genomic_DNA"/>
</dbReference>